<proteinExistence type="predicted"/>
<protein>
    <submittedName>
        <fullName evidence="1">Uncharacterized protein</fullName>
    </submittedName>
</protein>
<gene>
    <name evidence="1" type="ORF">Vbra_6909</name>
</gene>
<dbReference type="AlphaFoldDB" id="A0A0G4EBH1"/>
<dbReference type="Proteomes" id="UP000041254">
    <property type="component" value="Unassembled WGS sequence"/>
</dbReference>
<sequence>MWMWIFNSCCGSGEQMQSSGDSQIQSGRTSGPVELAVFEDDYPRTYRFFQFAYDDGARTPPMGLSMPPSTPFATLGDVKDFIFNNYGRWTSRAEVVLLDCDGDDTQRIVDVYPGRGEREEDPFVVRMKGRMPQRRKNPKFEVLRRGDICLVRSNPICQPTRENTGRRRLDMGRESGRIDLHALG</sequence>
<dbReference type="EMBL" id="CDMY01000091">
    <property type="protein sequence ID" value="CEL92631.1"/>
    <property type="molecule type" value="Genomic_DNA"/>
</dbReference>
<evidence type="ECO:0000313" key="2">
    <source>
        <dbReference type="Proteomes" id="UP000041254"/>
    </source>
</evidence>
<dbReference type="InParanoid" id="A0A0G4EBH1"/>
<name>A0A0G4EBH1_VITBC</name>
<organism evidence="1 2">
    <name type="scientific">Vitrella brassicaformis (strain CCMP3155)</name>
    <dbReference type="NCBI Taxonomy" id="1169540"/>
    <lineage>
        <taxon>Eukaryota</taxon>
        <taxon>Sar</taxon>
        <taxon>Alveolata</taxon>
        <taxon>Colpodellida</taxon>
        <taxon>Vitrellaceae</taxon>
        <taxon>Vitrella</taxon>
    </lineage>
</organism>
<accession>A0A0G4EBH1</accession>
<evidence type="ECO:0000313" key="1">
    <source>
        <dbReference type="EMBL" id="CEL92631.1"/>
    </source>
</evidence>
<dbReference type="VEuPathDB" id="CryptoDB:Vbra_6909"/>
<reference evidence="1 2" key="1">
    <citation type="submission" date="2014-11" db="EMBL/GenBank/DDBJ databases">
        <authorList>
            <person name="Zhu J."/>
            <person name="Qi W."/>
            <person name="Song R."/>
        </authorList>
    </citation>
    <scope>NUCLEOTIDE SEQUENCE [LARGE SCALE GENOMIC DNA]</scope>
</reference>
<keyword evidence="2" id="KW-1185">Reference proteome</keyword>